<keyword evidence="2 5" id="KW-0812">Transmembrane</keyword>
<gene>
    <name evidence="7" type="ORF">DSTB1V02_LOCUS10989</name>
</gene>
<evidence type="ECO:0000256" key="2">
    <source>
        <dbReference type="ARBA" id="ARBA00022692"/>
    </source>
</evidence>
<keyword evidence="3 5" id="KW-1133">Transmembrane helix</keyword>
<dbReference type="Proteomes" id="UP000677054">
    <property type="component" value="Unassembled WGS sequence"/>
</dbReference>
<evidence type="ECO:0000256" key="1">
    <source>
        <dbReference type="ARBA" id="ARBA00004141"/>
    </source>
</evidence>
<dbReference type="SUPFAM" id="SSF144091">
    <property type="entry name" value="Rhomboid-like"/>
    <property type="match status" value="1"/>
</dbReference>
<dbReference type="PROSITE" id="PS50030">
    <property type="entry name" value="UBA"/>
    <property type="match status" value="1"/>
</dbReference>
<sequence length="360" mass="41343">MATILSQHSTTGFYKAPVTKGLLVGLSLAYTAIHVPILAHLRKHLHVQITDIIYKHEVWKLLMSRFAFIHTKDVVCGALIIYYFRIFERRFGSHAFASFLFATSLLSMALEVIIVYCLHAWAMDPFQQVVMPPGPYMLIFPLYAYYFFDIPRVTRTYIMGIPVTDKTLTYLLGLQICSSSIGTFISALSGLVAGLLYRVNFLRIQQLLKLPNIVAKLFDKTLGRLLDSGDSPESPIPLGATLELQRQQQMELLEQQIILSRMREMRRRQRQPRVGATLELQRQQQMELLEQQIILSRMREMRRRQRQPHVGAMNPEDEELQVKFLEEMGFERASARHALHSSNYNLEAATSILLREAGSS</sequence>
<feature type="transmembrane region" description="Helical" evidence="5">
    <location>
        <begin position="62"/>
        <end position="84"/>
    </location>
</feature>
<dbReference type="SMART" id="SM00165">
    <property type="entry name" value="UBA"/>
    <property type="match status" value="1"/>
</dbReference>
<dbReference type="GO" id="GO:0016020">
    <property type="term" value="C:membrane"/>
    <property type="evidence" value="ECO:0007669"/>
    <property type="project" value="UniProtKB-SubCell"/>
</dbReference>
<dbReference type="Gene3D" id="1.10.8.10">
    <property type="entry name" value="DNA helicase RuvA subunit, C-terminal domain"/>
    <property type="match status" value="1"/>
</dbReference>
<feature type="transmembrane region" description="Helical" evidence="5">
    <location>
        <begin position="22"/>
        <end position="41"/>
    </location>
</feature>
<feature type="transmembrane region" description="Helical" evidence="5">
    <location>
        <begin position="96"/>
        <end position="118"/>
    </location>
</feature>
<dbReference type="InterPro" id="IPR009060">
    <property type="entry name" value="UBA-like_sf"/>
</dbReference>
<reference evidence="7" key="1">
    <citation type="submission" date="2020-11" db="EMBL/GenBank/DDBJ databases">
        <authorList>
            <person name="Tran Van P."/>
        </authorList>
    </citation>
    <scope>NUCLEOTIDE SEQUENCE</scope>
</reference>
<name>A0A7R9ABP4_9CRUS</name>
<protein>
    <recommendedName>
        <fullName evidence="6">UBA domain-containing protein</fullName>
    </recommendedName>
</protein>
<dbReference type="InterPro" id="IPR035952">
    <property type="entry name" value="Rhomboid-like_sf"/>
</dbReference>
<dbReference type="OrthoDB" id="272778at2759"/>
<dbReference type="SUPFAM" id="SSF46934">
    <property type="entry name" value="UBA-like"/>
    <property type="match status" value="1"/>
</dbReference>
<dbReference type="InterPro" id="IPR015940">
    <property type="entry name" value="UBA"/>
</dbReference>
<evidence type="ECO:0000313" key="7">
    <source>
        <dbReference type="EMBL" id="CAD7251222.1"/>
    </source>
</evidence>
<comment type="subcellular location">
    <subcellularLocation>
        <location evidence="1">Membrane</location>
        <topology evidence="1">Multi-pass membrane protein</topology>
    </subcellularLocation>
</comment>
<evidence type="ECO:0000256" key="4">
    <source>
        <dbReference type="ARBA" id="ARBA00023136"/>
    </source>
</evidence>
<organism evidence="7">
    <name type="scientific">Darwinula stevensoni</name>
    <dbReference type="NCBI Taxonomy" id="69355"/>
    <lineage>
        <taxon>Eukaryota</taxon>
        <taxon>Metazoa</taxon>
        <taxon>Ecdysozoa</taxon>
        <taxon>Arthropoda</taxon>
        <taxon>Crustacea</taxon>
        <taxon>Oligostraca</taxon>
        <taxon>Ostracoda</taxon>
        <taxon>Podocopa</taxon>
        <taxon>Podocopida</taxon>
        <taxon>Darwinulocopina</taxon>
        <taxon>Darwinuloidea</taxon>
        <taxon>Darwinulidae</taxon>
        <taxon>Darwinula</taxon>
    </lineage>
</organism>
<dbReference type="EMBL" id="CAJPEV010003373">
    <property type="protein sequence ID" value="CAG0899612.1"/>
    <property type="molecule type" value="Genomic_DNA"/>
</dbReference>
<evidence type="ECO:0000256" key="5">
    <source>
        <dbReference type="SAM" id="Phobius"/>
    </source>
</evidence>
<keyword evidence="4 5" id="KW-0472">Membrane</keyword>
<evidence type="ECO:0000259" key="6">
    <source>
        <dbReference type="PROSITE" id="PS50030"/>
    </source>
</evidence>
<proteinExistence type="predicted"/>
<feature type="transmembrane region" description="Helical" evidence="5">
    <location>
        <begin position="130"/>
        <end position="148"/>
    </location>
</feature>
<dbReference type="AlphaFoldDB" id="A0A7R9ABP4"/>
<feature type="transmembrane region" description="Helical" evidence="5">
    <location>
        <begin position="168"/>
        <end position="197"/>
    </location>
</feature>
<dbReference type="Pfam" id="PF00627">
    <property type="entry name" value="UBA"/>
    <property type="match status" value="1"/>
</dbReference>
<keyword evidence="8" id="KW-1185">Reference proteome</keyword>
<feature type="domain" description="UBA" evidence="6">
    <location>
        <begin position="315"/>
        <end position="356"/>
    </location>
</feature>
<evidence type="ECO:0000313" key="8">
    <source>
        <dbReference type="Proteomes" id="UP000677054"/>
    </source>
</evidence>
<evidence type="ECO:0000256" key="3">
    <source>
        <dbReference type="ARBA" id="ARBA00022989"/>
    </source>
</evidence>
<dbReference type="GO" id="GO:0004252">
    <property type="term" value="F:serine-type endopeptidase activity"/>
    <property type="evidence" value="ECO:0007669"/>
    <property type="project" value="TreeGrafter"/>
</dbReference>
<dbReference type="EMBL" id="LR902890">
    <property type="protein sequence ID" value="CAD7251222.1"/>
    <property type="molecule type" value="Genomic_DNA"/>
</dbReference>
<dbReference type="PANTHER" id="PTHR43066">
    <property type="entry name" value="RHOMBOID-RELATED PROTEIN"/>
    <property type="match status" value="1"/>
</dbReference>
<accession>A0A7R9ABP4</accession>
<dbReference type="PANTHER" id="PTHR43066:SF21">
    <property type="entry name" value="UBIQUITIN-ASSOCIATED DOMAIN-CONTAINING PROTEIN 2"/>
    <property type="match status" value="1"/>
</dbReference>